<evidence type="ECO:0000313" key="11">
    <source>
        <dbReference type="Proteomes" id="UP000549617"/>
    </source>
</evidence>
<comment type="subunit">
    <text evidence="6">Interacts transiently with the RNA polymerase catalytic core.</text>
</comment>
<name>A0A7W9EFL8_9SPHN</name>
<dbReference type="FunFam" id="1.10.601.10:FF:000001">
    <property type="entry name" value="RNA polymerase sigma factor SigA"/>
    <property type="match status" value="1"/>
</dbReference>
<dbReference type="GO" id="GO:0006352">
    <property type="term" value="P:DNA-templated transcription initiation"/>
    <property type="evidence" value="ECO:0007669"/>
    <property type="project" value="UniProtKB-UniRule"/>
</dbReference>
<feature type="region of interest" description="Disordered" evidence="7">
    <location>
        <begin position="80"/>
        <end position="118"/>
    </location>
</feature>
<dbReference type="PANTHER" id="PTHR30603:SF60">
    <property type="entry name" value="RNA POLYMERASE SIGMA FACTOR RPOD"/>
    <property type="match status" value="1"/>
</dbReference>
<dbReference type="PROSITE" id="PS00715">
    <property type="entry name" value="SIGMA70_1"/>
    <property type="match status" value="1"/>
</dbReference>
<dbReference type="FunFam" id="1.10.10.10:FF:000002">
    <property type="entry name" value="RNA polymerase sigma factor SigA"/>
    <property type="match status" value="1"/>
</dbReference>
<dbReference type="RefSeq" id="WP_184020518.1">
    <property type="nucleotide sequence ID" value="NZ_JACIJC010000005.1"/>
</dbReference>
<feature type="compositionally biased region" description="Basic and acidic residues" evidence="7">
    <location>
        <begin position="242"/>
        <end position="251"/>
    </location>
</feature>
<dbReference type="InterPro" id="IPR042189">
    <property type="entry name" value="RNA_pol_sigma_70_r1_1_sf"/>
</dbReference>
<gene>
    <name evidence="6" type="primary">rpoD</name>
    <name evidence="10" type="ORF">FHS49_003272</name>
</gene>
<dbReference type="Pfam" id="PF04546">
    <property type="entry name" value="Sigma70_ner"/>
    <property type="match status" value="1"/>
</dbReference>
<dbReference type="FunFam" id="1.10.10.10:FF:000004">
    <property type="entry name" value="RNA polymerase sigma factor SigA"/>
    <property type="match status" value="1"/>
</dbReference>
<dbReference type="GO" id="GO:0016987">
    <property type="term" value="F:sigma factor activity"/>
    <property type="evidence" value="ECO:0007669"/>
    <property type="project" value="UniProtKB-UniRule"/>
</dbReference>
<dbReference type="GO" id="GO:0005737">
    <property type="term" value="C:cytoplasm"/>
    <property type="evidence" value="ECO:0007669"/>
    <property type="project" value="UniProtKB-SubCell"/>
</dbReference>
<dbReference type="NCBIfam" id="TIGR02937">
    <property type="entry name" value="sigma70-ECF"/>
    <property type="match status" value="1"/>
</dbReference>
<dbReference type="HAMAP" id="MF_00963">
    <property type="entry name" value="Sigma70_RpoD_SigA"/>
    <property type="match status" value="1"/>
</dbReference>
<comment type="subcellular location">
    <subcellularLocation>
        <location evidence="6">Cytoplasm</location>
    </subcellularLocation>
</comment>
<feature type="domain" description="RNA polymerase sigma-70" evidence="8">
    <location>
        <begin position="469"/>
        <end position="482"/>
    </location>
</feature>
<dbReference type="InterPro" id="IPR009042">
    <property type="entry name" value="RNA_pol_sigma70_r1_2"/>
</dbReference>
<sequence length="679" mass="76840">MAKTTTAETPEAIEGGDAPLIDLNEASLKKLIARAKKRGYITYDQLNEALPQDVMSSDQIEDITSSLNEMGINIVENDEAGEDSEDQPAQDEEAEPADADADDGSSGNVAEKRKETIDRTDDPVRMYLREMGAVELLSREGEIAIAKRIEAGRDTMIFGLCESPITFNAIIDWSTALNEGTMQLREILDLDAMLSKDPAPESLTDDDEDADGEISEKTAGPSFKEEEEPEEASADGDEEDSMTERRAKRPSDDEEEDNTLSLAQMEETLKPQALEKFANITSLYKKFSKLQAARLDALGVGNDFGTADERKYQKLREELTAEVESVQFHGAKIEYLVDQLYSYNRRLTALGGQMLRLAERHKVPRKSFLEEYVNRELDDGLLERVVKIDKKWAAFVAAEADAVDRIRAEIGEIAQATGMSLNEFRRIVNMVQKGEREARIAKKEMVEANLRLVISIAKKYTNRGLQFLDLIQEGNIGLMKAVDKFEYRRGYKFSTYATWWIRQAITRSIADQARTIRIPVHMIETINKLVRTSRQFLHEQGREPTPEEMAERLSMPLEKVRKVMKIAKEPISLETPIGDEEDSHLGDFIEDKNAIIPVDAAIQANLKETVTRVLASLTPREERVLRMRFGIGMNTDHTLEEVGQQFSVTRERIRQIEAKALRKLKHPSRSRKMRSFLDQ</sequence>
<dbReference type="InterPro" id="IPR007127">
    <property type="entry name" value="RNA_pol_sigma_70_r1_1"/>
</dbReference>
<dbReference type="SUPFAM" id="SSF88659">
    <property type="entry name" value="Sigma3 and sigma4 domains of RNA polymerase sigma factors"/>
    <property type="match status" value="2"/>
</dbReference>
<evidence type="ECO:0000256" key="4">
    <source>
        <dbReference type="ARBA" id="ARBA00023125"/>
    </source>
</evidence>
<feature type="region of interest" description="Sigma-70 factor domain-4" evidence="6">
    <location>
        <begin position="613"/>
        <end position="666"/>
    </location>
</feature>
<keyword evidence="2 6" id="KW-0805">Transcription regulation</keyword>
<evidence type="ECO:0000256" key="6">
    <source>
        <dbReference type="HAMAP-Rule" id="MF_00963"/>
    </source>
</evidence>
<evidence type="ECO:0000256" key="7">
    <source>
        <dbReference type="SAM" id="MobiDB-lite"/>
    </source>
</evidence>
<evidence type="ECO:0000256" key="3">
    <source>
        <dbReference type="ARBA" id="ARBA00023082"/>
    </source>
</evidence>
<dbReference type="SUPFAM" id="SSF88946">
    <property type="entry name" value="Sigma2 domain of RNA polymerase sigma factors"/>
    <property type="match status" value="1"/>
</dbReference>
<accession>A0A7W9EFL8</accession>
<dbReference type="PANTHER" id="PTHR30603">
    <property type="entry name" value="RNA POLYMERASE SIGMA FACTOR RPO"/>
    <property type="match status" value="1"/>
</dbReference>
<dbReference type="InterPro" id="IPR036388">
    <property type="entry name" value="WH-like_DNA-bd_sf"/>
</dbReference>
<dbReference type="InterPro" id="IPR028630">
    <property type="entry name" value="Sigma70_RpoD"/>
</dbReference>
<evidence type="ECO:0000256" key="1">
    <source>
        <dbReference type="ARBA" id="ARBA00022490"/>
    </source>
</evidence>
<dbReference type="CDD" id="cd06171">
    <property type="entry name" value="Sigma70_r4"/>
    <property type="match status" value="1"/>
</dbReference>
<feature type="DNA-binding region" description="H-T-H motif" evidence="6">
    <location>
        <begin position="639"/>
        <end position="658"/>
    </location>
</feature>
<dbReference type="InterPro" id="IPR007624">
    <property type="entry name" value="RNA_pol_sigma70_r3"/>
</dbReference>
<dbReference type="PROSITE" id="PS00716">
    <property type="entry name" value="SIGMA70_2"/>
    <property type="match status" value="1"/>
</dbReference>
<feature type="region of interest" description="Disordered" evidence="7">
    <location>
        <begin position="196"/>
        <end position="258"/>
    </location>
</feature>
<dbReference type="InterPro" id="IPR014284">
    <property type="entry name" value="RNA_pol_sigma-70_dom"/>
</dbReference>
<dbReference type="Gene3D" id="1.10.601.10">
    <property type="entry name" value="RNA Polymerase Primary Sigma Factor"/>
    <property type="match status" value="1"/>
</dbReference>
<keyword evidence="11" id="KW-1185">Reference proteome</keyword>
<comment type="function">
    <text evidence="6">Sigma factors are initiation factors that promote the attachment of RNA polymerase to specific initiation sites and are then released. This sigma factor is the primary sigma factor during exponential growth.</text>
</comment>
<feature type="domain" description="RNA polymerase sigma-70" evidence="9">
    <location>
        <begin position="638"/>
        <end position="664"/>
    </location>
</feature>
<evidence type="ECO:0000313" key="10">
    <source>
        <dbReference type="EMBL" id="MBB5687244.1"/>
    </source>
</evidence>
<dbReference type="NCBIfam" id="NF004208">
    <property type="entry name" value="PRK05658.1"/>
    <property type="match status" value="1"/>
</dbReference>
<organism evidence="10 11">
    <name type="scientific">Sphingobium boeckii</name>
    <dbReference type="NCBI Taxonomy" id="1082345"/>
    <lineage>
        <taxon>Bacteria</taxon>
        <taxon>Pseudomonadati</taxon>
        <taxon>Pseudomonadota</taxon>
        <taxon>Alphaproteobacteria</taxon>
        <taxon>Sphingomonadales</taxon>
        <taxon>Sphingomonadaceae</taxon>
        <taxon>Sphingobium</taxon>
    </lineage>
</organism>
<comment type="caution">
    <text evidence="10">The sequence shown here is derived from an EMBL/GenBank/DDBJ whole genome shotgun (WGS) entry which is preliminary data.</text>
</comment>
<dbReference type="Pfam" id="PF03979">
    <property type="entry name" value="Sigma70_r1_1"/>
    <property type="match status" value="1"/>
</dbReference>
<dbReference type="EMBL" id="JACIJC010000005">
    <property type="protein sequence ID" value="MBB5687244.1"/>
    <property type="molecule type" value="Genomic_DNA"/>
</dbReference>
<dbReference type="InterPro" id="IPR000943">
    <property type="entry name" value="RNA_pol_sigma70"/>
</dbReference>
<dbReference type="InterPro" id="IPR007631">
    <property type="entry name" value="RNA_pol_sigma_70_non-ess"/>
</dbReference>
<dbReference type="InterPro" id="IPR050239">
    <property type="entry name" value="Sigma-70_RNA_pol_init_factors"/>
</dbReference>
<feature type="compositionally biased region" description="Acidic residues" evidence="7">
    <location>
        <begin position="80"/>
        <end position="103"/>
    </location>
</feature>
<dbReference type="Pfam" id="PF00140">
    <property type="entry name" value="Sigma70_r1_2"/>
    <property type="match status" value="1"/>
</dbReference>
<feature type="region of interest" description="Sigma-70 factor domain-3" evidence="6">
    <location>
        <begin position="524"/>
        <end position="600"/>
    </location>
</feature>
<dbReference type="Pfam" id="PF04542">
    <property type="entry name" value="Sigma70_r2"/>
    <property type="match status" value="1"/>
</dbReference>
<reference evidence="10 11" key="1">
    <citation type="submission" date="2020-08" db="EMBL/GenBank/DDBJ databases">
        <title>Genomic Encyclopedia of Type Strains, Phase IV (KMG-IV): sequencing the most valuable type-strain genomes for metagenomic binning, comparative biology and taxonomic classification.</title>
        <authorList>
            <person name="Goeker M."/>
        </authorList>
    </citation>
    <scope>NUCLEOTIDE SEQUENCE [LARGE SCALE GENOMIC DNA]</scope>
    <source>
        <strain evidence="10 11">DSM 25079</strain>
    </source>
</reference>
<dbReference type="Gene3D" id="1.10.220.120">
    <property type="entry name" value="Sigma-70 factor, region 1.1"/>
    <property type="match status" value="1"/>
</dbReference>
<dbReference type="AlphaFoldDB" id="A0A7W9EFL8"/>
<evidence type="ECO:0000259" key="8">
    <source>
        <dbReference type="PROSITE" id="PS00715"/>
    </source>
</evidence>
<dbReference type="Pfam" id="PF04539">
    <property type="entry name" value="Sigma70_r3"/>
    <property type="match status" value="1"/>
</dbReference>
<dbReference type="Proteomes" id="UP000549617">
    <property type="component" value="Unassembled WGS sequence"/>
</dbReference>
<keyword evidence="3 6" id="KW-0731">Sigma factor</keyword>
<keyword evidence="5 6" id="KW-0804">Transcription</keyword>
<evidence type="ECO:0000256" key="2">
    <source>
        <dbReference type="ARBA" id="ARBA00023015"/>
    </source>
</evidence>
<dbReference type="Pfam" id="PF04545">
    <property type="entry name" value="Sigma70_r4"/>
    <property type="match status" value="1"/>
</dbReference>
<dbReference type="NCBIfam" id="TIGR02393">
    <property type="entry name" value="RpoD_Cterm"/>
    <property type="match status" value="1"/>
</dbReference>
<evidence type="ECO:0000256" key="5">
    <source>
        <dbReference type="ARBA" id="ARBA00023163"/>
    </source>
</evidence>
<dbReference type="InterPro" id="IPR007627">
    <property type="entry name" value="RNA_pol_sigma70_r2"/>
</dbReference>
<dbReference type="Gene3D" id="1.10.10.10">
    <property type="entry name" value="Winged helix-like DNA-binding domain superfamily/Winged helix DNA-binding domain"/>
    <property type="match status" value="2"/>
</dbReference>
<dbReference type="InterPro" id="IPR013324">
    <property type="entry name" value="RNA_pol_sigma_r3/r4-like"/>
</dbReference>
<keyword evidence="4 6" id="KW-0238">DNA-binding</keyword>
<dbReference type="InterPro" id="IPR012760">
    <property type="entry name" value="RNA_pol_sigma_RpoD_C"/>
</dbReference>
<dbReference type="InterPro" id="IPR013325">
    <property type="entry name" value="RNA_pol_sigma_r2"/>
</dbReference>
<proteinExistence type="inferred from homology"/>
<evidence type="ECO:0000259" key="9">
    <source>
        <dbReference type="PROSITE" id="PS00716"/>
    </source>
</evidence>
<dbReference type="PRINTS" id="PR00046">
    <property type="entry name" value="SIGMA70FCT"/>
</dbReference>
<comment type="similarity">
    <text evidence="6">Belongs to the sigma-70 factor family. RpoD/SigA subfamily.</text>
</comment>
<keyword evidence="1 6" id="KW-0963">Cytoplasm</keyword>
<feature type="region of interest" description="Sigma-70 factor domain-2" evidence="6">
    <location>
        <begin position="445"/>
        <end position="515"/>
    </location>
</feature>
<protein>
    <recommendedName>
        <fullName evidence="6">RNA polymerase sigma factor RpoD</fullName>
    </recommendedName>
    <alternativeName>
        <fullName evidence="6">Sigma-70</fullName>
    </alternativeName>
</protein>
<feature type="compositionally biased region" description="Acidic residues" evidence="7">
    <location>
        <begin position="225"/>
        <end position="241"/>
    </location>
</feature>
<dbReference type="InterPro" id="IPR007630">
    <property type="entry name" value="RNA_pol_sigma70_r4"/>
</dbReference>
<feature type="compositionally biased region" description="Acidic residues" evidence="7">
    <location>
        <begin position="203"/>
        <end position="213"/>
    </location>
</feature>
<dbReference type="GO" id="GO:0003677">
    <property type="term" value="F:DNA binding"/>
    <property type="evidence" value="ECO:0007669"/>
    <property type="project" value="UniProtKB-UniRule"/>
</dbReference>
<feature type="short sequence motif" description="Interaction with polymerase core subunit RpoC" evidence="6">
    <location>
        <begin position="469"/>
        <end position="472"/>
    </location>
</feature>